<protein>
    <submittedName>
        <fullName evidence="2">Alpha/beta hydrolase</fullName>
    </submittedName>
</protein>
<dbReference type="InterPro" id="IPR029058">
    <property type="entry name" value="AB_hydrolase_fold"/>
</dbReference>
<name>A0A9D1EM63_9FIRM</name>
<dbReference type="Pfam" id="PF07859">
    <property type="entry name" value="Abhydrolase_3"/>
    <property type="match status" value="1"/>
</dbReference>
<dbReference type="AlphaFoldDB" id="A0A9D1EM63"/>
<dbReference type="EMBL" id="DVHU01000117">
    <property type="protein sequence ID" value="HIR94388.1"/>
    <property type="molecule type" value="Genomic_DNA"/>
</dbReference>
<sequence length="283" mass="32078">MLQKKTWNLSRTSWKKEVTSYTESNCSPKAKILYFHGGGLLYGSRNDLPQKHLELLTQAGYEILAFDYPLAPSADIEMILDDVCASINNSCENDVEFTKGILPYFLWGRSAGAYLCLIAAASGMLSRPPEGILSYYGYGFLCDNWFCTPSSYYLTFPRMDESCLRHVPQTIHARGSLDSHYGIYVYARQTGNWKKLIYHGRDKDFFTKYSLRTCDYLPCPLFAAHAAGDTDVPYAEFAELCSRYQAQRFIASGNVHDFDRDPNNPFTAPLLSATVQFLEKQLS</sequence>
<dbReference type="Gene3D" id="3.40.50.1820">
    <property type="entry name" value="alpha/beta hydrolase"/>
    <property type="match status" value="1"/>
</dbReference>
<dbReference type="SUPFAM" id="SSF53474">
    <property type="entry name" value="alpha/beta-Hydrolases"/>
    <property type="match status" value="1"/>
</dbReference>
<evidence type="ECO:0000313" key="2">
    <source>
        <dbReference type="EMBL" id="HIR94388.1"/>
    </source>
</evidence>
<accession>A0A9D1EM63</accession>
<proteinExistence type="predicted"/>
<comment type="caution">
    <text evidence="2">The sequence shown here is derived from an EMBL/GenBank/DDBJ whole genome shotgun (WGS) entry which is preliminary data.</text>
</comment>
<feature type="domain" description="Alpha/beta hydrolase fold-3" evidence="1">
    <location>
        <begin position="32"/>
        <end position="122"/>
    </location>
</feature>
<reference evidence="2" key="2">
    <citation type="journal article" date="2021" name="PeerJ">
        <title>Extensive microbial diversity within the chicken gut microbiome revealed by metagenomics and culture.</title>
        <authorList>
            <person name="Gilroy R."/>
            <person name="Ravi A."/>
            <person name="Getino M."/>
            <person name="Pursley I."/>
            <person name="Horton D.L."/>
            <person name="Alikhan N.F."/>
            <person name="Baker D."/>
            <person name="Gharbi K."/>
            <person name="Hall N."/>
            <person name="Watson M."/>
            <person name="Adriaenssens E.M."/>
            <person name="Foster-Nyarko E."/>
            <person name="Jarju S."/>
            <person name="Secka A."/>
            <person name="Antonio M."/>
            <person name="Oren A."/>
            <person name="Chaudhuri R.R."/>
            <person name="La Ragione R."/>
            <person name="Hildebrand F."/>
            <person name="Pallen M.J."/>
        </authorList>
    </citation>
    <scope>NUCLEOTIDE SEQUENCE</scope>
    <source>
        <strain evidence="2">ChiSxjej1B13-7041</strain>
    </source>
</reference>
<evidence type="ECO:0000259" key="1">
    <source>
        <dbReference type="Pfam" id="PF07859"/>
    </source>
</evidence>
<evidence type="ECO:0000313" key="3">
    <source>
        <dbReference type="Proteomes" id="UP000886841"/>
    </source>
</evidence>
<dbReference type="InterPro" id="IPR013094">
    <property type="entry name" value="AB_hydrolase_3"/>
</dbReference>
<organism evidence="2 3">
    <name type="scientific">Candidatus Egerieimonas intestinavium</name>
    <dbReference type="NCBI Taxonomy" id="2840777"/>
    <lineage>
        <taxon>Bacteria</taxon>
        <taxon>Bacillati</taxon>
        <taxon>Bacillota</taxon>
        <taxon>Clostridia</taxon>
        <taxon>Lachnospirales</taxon>
        <taxon>Lachnospiraceae</taxon>
        <taxon>Lachnospiraceae incertae sedis</taxon>
        <taxon>Candidatus Egerieimonas</taxon>
    </lineage>
</organism>
<keyword evidence="2" id="KW-0378">Hydrolase</keyword>
<dbReference type="GO" id="GO:0016787">
    <property type="term" value="F:hydrolase activity"/>
    <property type="evidence" value="ECO:0007669"/>
    <property type="project" value="UniProtKB-KW"/>
</dbReference>
<gene>
    <name evidence="2" type="ORF">IAB98_13320</name>
</gene>
<dbReference type="Proteomes" id="UP000886841">
    <property type="component" value="Unassembled WGS sequence"/>
</dbReference>
<reference evidence="2" key="1">
    <citation type="submission" date="2020-10" db="EMBL/GenBank/DDBJ databases">
        <authorList>
            <person name="Gilroy R."/>
        </authorList>
    </citation>
    <scope>NUCLEOTIDE SEQUENCE</scope>
    <source>
        <strain evidence="2">ChiSxjej1B13-7041</strain>
    </source>
</reference>